<dbReference type="Proteomes" id="UP001499843">
    <property type="component" value="Unassembled WGS sequence"/>
</dbReference>
<proteinExistence type="predicted"/>
<protein>
    <submittedName>
        <fullName evidence="1">Uncharacterized protein</fullName>
    </submittedName>
</protein>
<evidence type="ECO:0000313" key="2">
    <source>
        <dbReference type="Proteomes" id="UP001499843"/>
    </source>
</evidence>
<sequence length="133" mass="13746">MVAVTAGVPVTGAVDGDVAPTPASPVAWVQAPVNSTAPVTAAHRPTSPDRMISTRVTVSTDNLYLCSRPGDRASPVSPFSSHEVTSAFLPAATARDTRAAQNRRRGGIDFPAWLAGSVMSTSRSYASVPPSPM</sequence>
<accession>A0ABN3C8D0</accession>
<name>A0ABN3C8D0_9ACTN</name>
<gene>
    <name evidence="1" type="ORF">GCM10009850_010360</name>
</gene>
<organism evidence="1 2">
    <name type="scientific">Nonomuraea monospora</name>
    <dbReference type="NCBI Taxonomy" id="568818"/>
    <lineage>
        <taxon>Bacteria</taxon>
        <taxon>Bacillati</taxon>
        <taxon>Actinomycetota</taxon>
        <taxon>Actinomycetes</taxon>
        <taxon>Streptosporangiales</taxon>
        <taxon>Streptosporangiaceae</taxon>
        <taxon>Nonomuraea</taxon>
    </lineage>
</organism>
<keyword evidence="2" id="KW-1185">Reference proteome</keyword>
<evidence type="ECO:0000313" key="1">
    <source>
        <dbReference type="EMBL" id="GAA2205578.1"/>
    </source>
</evidence>
<dbReference type="EMBL" id="BAAAQX010000002">
    <property type="protein sequence ID" value="GAA2205578.1"/>
    <property type="molecule type" value="Genomic_DNA"/>
</dbReference>
<comment type="caution">
    <text evidence="1">The sequence shown here is derived from an EMBL/GenBank/DDBJ whole genome shotgun (WGS) entry which is preliminary data.</text>
</comment>
<reference evidence="1 2" key="1">
    <citation type="journal article" date="2019" name="Int. J. Syst. Evol. Microbiol.">
        <title>The Global Catalogue of Microorganisms (GCM) 10K type strain sequencing project: providing services to taxonomists for standard genome sequencing and annotation.</title>
        <authorList>
            <consortium name="The Broad Institute Genomics Platform"/>
            <consortium name="The Broad Institute Genome Sequencing Center for Infectious Disease"/>
            <person name="Wu L."/>
            <person name="Ma J."/>
        </authorList>
    </citation>
    <scope>NUCLEOTIDE SEQUENCE [LARGE SCALE GENOMIC DNA]</scope>
    <source>
        <strain evidence="1 2">JCM 16114</strain>
    </source>
</reference>